<evidence type="ECO:0000313" key="2">
    <source>
        <dbReference type="EnsemblMetazoa" id="AALB004806-PA"/>
    </source>
</evidence>
<keyword evidence="3" id="KW-1185">Reference proteome</keyword>
<proteinExistence type="predicted"/>
<dbReference type="AlphaFoldDB" id="A0A182FE65"/>
<dbReference type="VEuPathDB" id="VectorBase:AALB004806"/>
<reference evidence="2" key="2">
    <citation type="submission" date="2022-08" db="UniProtKB">
        <authorList>
            <consortium name="EnsemblMetazoa"/>
        </authorList>
    </citation>
    <scope>IDENTIFICATION</scope>
    <source>
        <strain evidence="2">STECLA/ALBI9_A</strain>
    </source>
</reference>
<protein>
    <submittedName>
        <fullName evidence="2">Uncharacterized protein</fullName>
    </submittedName>
</protein>
<evidence type="ECO:0000313" key="3">
    <source>
        <dbReference type="Proteomes" id="UP000069272"/>
    </source>
</evidence>
<evidence type="ECO:0000256" key="1">
    <source>
        <dbReference type="SAM" id="MobiDB-lite"/>
    </source>
</evidence>
<dbReference type="Proteomes" id="UP000069272">
    <property type="component" value="Chromosome 3L"/>
</dbReference>
<feature type="region of interest" description="Disordered" evidence="1">
    <location>
        <begin position="141"/>
        <end position="193"/>
    </location>
</feature>
<name>A0A182FE65_ANOAL</name>
<feature type="region of interest" description="Disordered" evidence="1">
    <location>
        <begin position="61"/>
        <end position="106"/>
    </location>
</feature>
<accession>A0A182FE65</accession>
<reference evidence="2 3" key="1">
    <citation type="journal article" date="2017" name="G3 (Bethesda)">
        <title>The Physical Genome Mapping of Anopheles albimanus Corrected Scaffold Misassemblies and Identified Interarm Rearrangements in Genus Anopheles.</title>
        <authorList>
            <person name="Artemov G.N."/>
            <person name="Peery A.N."/>
            <person name="Jiang X."/>
            <person name="Tu Z."/>
            <person name="Stegniy V.N."/>
            <person name="Sharakhova M.V."/>
            <person name="Sharakhov I.V."/>
        </authorList>
    </citation>
    <scope>NUCLEOTIDE SEQUENCE [LARGE SCALE GENOMIC DNA]</scope>
    <source>
        <strain evidence="2 3">ALBI9_A</strain>
    </source>
</reference>
<sequence length="331" mass="37190">MEPFLQQLFAAQGAMLKSSQIPTNSPIDAQSSINYQLRMLQLNAVFQKYCQETMRILESAQQEQQQQQMSSHHDTNLTVPLAPLSPPDSHYADHEGPGSPPGSSAHLASCMKMMLDVDEEDDEEDCKLIIDETQLNSPCASPSLGSYLQDQAPGCSRSSGSSSSSVRSSSSSSRSSRNRSNSPAPSLSSSNTTKQIRFAPYSFNRRPTELSAVSIRDELEVTVRYNENMVRRFESPSRDCSPGEMIKRQRNTLSARISRAKLRVLQDLLREEFREEAAKNQQLKKDMAVKRIYVQQLLRVMGRPVMDLADEWDKFSDAEKETANRFPGLQE</sequence>
<organism evidence="2 3">
    <name type="scientific">Anopheles albimanus</name>
    <name type="common">New world malaria mosquito</name>
    <dbReference type="NCBI Taxonomy" id="7167"/>
    <lineage>
        <taxon>Eukaryota</taxon>
        <taxon>Metazoa</taxon>
        <taxon>Ecdysozoa</taxon>
        <taxon>Arthropoda</taxon>
        <taxon>Hexapoda</taxon>
        <taxon>Insecta</taxon>
        <taxon>Pterygota</taxon>
        <taxon>Neoptera</taxon>
        <taxon>Endopterygota</taxon>
        <taxon>Diptera</taxon>
        <taxon>Nematocera</taxon>
        <taxon>Culicoidea</taxon>
        <taxon>Culicidae</taxon>
        <taxon>Anophelinae</taxon>
        <taxon>Anopheles</taxon>
    </lineage>
</organism>
<dbReference type="EnsemblMetazoa" id="AALB004806-RA">
    <property type="protein sequence ID" value="AALB004806-PA"/>
    <property type="gene ID" value="AALB004806"/>
</dbReference>
<feature type="compositionally biased region" description="Low complexity" evidence="1">
    <location>
        <begin position="156"/>
        <end position="190"/>
    </location>
</feature>